<dbReference type="InterPro" id="IPR025309">
    <property type="entry name" value="KTSC_dom"/>
</dbReference>
<sequence length="72" mass="8391">MEMEFVQINDQQVKSLAYDDMNQQLHVRYQNGEYLVYYGVKKADYVALQGTADTAGFIDSKIALDYRSERMN</sequence>
<dbReference type="AlphaFoldDB" id="A0A3M7TXD0"/>
<organism evidence="2 3">
    <name type="scientific">Alteribacter keqinensis</name>
    <dbReference type="NCBI Taxonomy" id="2483800"/>
    <lineage>
        <taxon>Bacteria</taxon>
        <taxon>Bacillati</taxon>
        <taxon>Bacillota</taxon>
        <taxon>Bacilli</taxon>
        <taxon>Bacillales</taxon>
        <taxon>Bacillaceae</taxon>
        <taxon>Alteribacter</taxon>
    </lineage>
</organism>
<protein>
    <submittedName>
        <fullName evidence="2">KTSC domain-containing protein</fullName>
    </submittedName>
</protein>
<dbReference type="OrthoDB" id="2884100at2"/>
<dbReference type="Proteomes" id="UP000278746">
    <property type="component" value="Unassembled WGS sequence"/>
</dbReference>
<dbReference type="Pfam" id="PF13619">
    <property type="entry name" value="KTSC"/>
    <property type="match status" value="1"/>
</dbReference>
<proteinExistence type="predicted"/>
<accession>A0A3M7TXD0</accession>
<evidence type="ECO:0000313" key="2">
    <source>
        <dbReference type="EMBL" id="RNA70153.1"/>
    </source>
</evidence>
<feature type="domain" description="KTSC" evidence="1">
    <location>
        <begin position="11"/>
        <end position="66"/>
    </location>
</feature>
<name>A0A3M7TXD0_9BACI</name>
<reference evidence="2 3" key="1">
    <citation type="submission" date="2018-10" db="EMBL/GenBank/DDBJ databases">
        <title>Bacillus Keqinensis sp. nov., a moderately halophilic bacterium isolated from a saline-alkaline lake.</title>
        <authorList>
            <person name="Wang H."/>
        </authorList>
    </citation>
    <scope>NUCLEOTIDE SEQUENCE [LARGE SCALE GENOMIC DNA]</scope>
    <source>
        <strain evidence="2 3">KQ-3</strain>
    </source>
</reference>
<dbReference type="EMBL" id="RHIB01000001">
    <property type="protein sequence ID" value="RNA70153.1"/>
    <property type="molecule type" value="Genomic_DNA"/>
</dbReference>
<dbReference type="RefSeq" id="WP_122897663.1">
    <property type="nucleotide sequence ID" value="NZ_RHIB01000001.1"/>
</dbReference>
<evidence type="ECO:0000259" key="1">
    <source>
        <dbReference type="Pfam" id="PF13619"/>
    </source>
</evidence>
<evidence type="ECO:0000313" key="3">
    <source>
        <dbReference type="Proteomes" id="UP000278746"/>
    </source>
</evidence>
<keyword evidence="3" id="KW-1185">Reference proteome</keyword>
<gene>
    <name evidence="2" type="ORF">EBO34_09560</name>
</gene>
<comment type="caution">
    <text evidence="2">The sequence shown here is derived from an EMBL/GenBank/DDBJ whole genome shotgun (WGS) entry which is preliminary data.</text>
</comment>